<proteinExistence type="predicted"/>
<organism evidence="2 3">
    <name type="scientific">Fodinibius salinus</name>
    <dbReference type="NCBI Taxonomy" id="860790"/>
    <lineage>
        <taxon>Bacteria</taxon>
        <taxon>Pseudomonadati</taxon>
        <taxon>Balneolota</taxon>
        <taxon>Balneolia</taxon>
        <taxon>Balneolales</taxon>
        <taxon>Balneolaceae</taxon>
        <taxon>Fodinibius</taxon>
    </lineage>
</organism>
<dbReference type="RefSeq" id="WP_148899805.1">
    <property type="nucleotide sequence ID" value="NZ_VNHY01000005.1"/>
</dbReference>
<comment type="caution">
    <text evidence="2">The sequence shown here is derived from an EMBL/GenBank/DDBJ whole genome shotgun (WGS) entry which is preliminary data.</text>
</comment>
<sequence>MDTTEQLNETDNNYWPSVFISGGIFGLIYFLLPVLVGYMIINANPSEAMSSLLITVVGFCLACLIGTLGGFTAAWHYAKEFAGQLDLGKGALIGFITGVIIVVVEVFASQLWSVIDPDYIPKLLENLTTMIGNLNIPEAQKQMQIDSIAGQFQSSDSFGSVFVNLLIQAPIWGLLNLITGMIGAKIFGIDEPEF</sequence>
<keyword evidence="3" id="KW-1185">Reference proteome</keyword>
<evidence type="ECO:0000256" key="1">
    <source>
        <dbReference type="SAM" id="Phobius"/>
    </source>
</evidence>
<feature type="transmembrane region" description="Helical" evidence="1">
    <location>
        <begin position="53"/>
        <end position="78"/>
    </location>
</feature>
<keyword evidence="1" id="KW-0812">Transmembrane</keyword>
<feature type="transmembrane region" description="Helical" evidence="1">
    <location>
        <begin position="90"/>
        <end position="115"/>
    </location>
</feature>
<accession>A0A5D3YE96</accession>
<feature type="transmembrane region" description="Helical" evidence="1">
    <location>
        <begin position="20"/>
        <end position="41"/>
    </location>
</feature>
<name>A0A5D3YE96_9BACT</name>
<keyword evidence="1" id="KW-1133">Transmembrane helix</keyword>
<reference evidence="2 3" key="1">
    <citation type="submission" date="2019-07" db="EMBL/GenBank/DDBJ databases">
        <title>Genomic Encyclopedia of Archaeal and Bacterial Type Strains, Phase II (KMG-II): from individual species to whole genera.</title>
        <authorList>
            <person name="Goeker M."/>
        </authorList>
    </citation>
    <scope>NUCLEOTIDE SEQUENCE [LARGE SCALE GENOMIC DNA]</scope>
    <source>
        <strain evidence="2 3">DSM 21935</strain>
    </source>
</reference>
<gene>
    <name evidence="2" type="ORF">LX73_2486</name>
</gene>
<dbReference type="OrthoDB" id="1524923at2"/>
<keyword evidence="1" id="KW-0472">Membrane</keyword>
<protein>
    <recommendedName>
        <fullName evidence="4">DUF4199 domain-containing protein</fullName>
    </recommendedName>
</protein>
<dbReference type="EMBL" id="VNHY01000005">
    <property type="protein sequence ID" value="TYP91662.1"/>
    <property type="molecule type" value="Genomic_DNA"/>
</dbReference>
<dbReference type="AlphaFoldDB" id="A0A5D3YE96"/>
<evidence type="ECO:0000313" key="3">
    <source>
        <dbReference type="Proteomes" id="UP000324595"/>
    </source>
</evidence>
<evidence type="ECO:0008006" key="4">
    <source>
        <dbReference type="Google" id="ProtNLM"/>
    </source>
</evidence>
<evidence type="ECO:0000313" key="2">
    <source>
        <dbReference type="EMBL" id="TYP91662.1"/>
    </source>
</evidence>
<dbReference type="Pfam" id="PF13858">
    <property type="entry name" value="DUF4199"/>
    <property type="match status" value="1"/>
</dbReference>
<dbReference type="Proteomes" id="UP000324595">
    <property type="component" value="Unassembled WGS sequence"/>
</dbReference>
<dbReference type="InterPro" id="IPR025250">
    <property type="entry name" value="DUF4199"/>
</dbReference>